<dbReference type="InterPro" id="IPR002821">
    <property type="entry name" value="Hydantoinase_A"/>
</dbReference>
<dbReference type="AlphaFoldDB" id="A0A2S8F130"/>
<feature type="domain" description="Hydantoinase A/oxoprolinase" evidence="1">
    <location>
        <begin position="53"/>
        <end position="305"/>
    </location>
</feature>
<dbReference type="RefSeq" id="WP_105357366.1">
    <property type="nucleotide sequence ID" value="NZ_PUIA01000069.1"/>
</dbReference>
<organism evidence="2 3">
    <name type="scientific">Blastopirellula marina</name>
    <dbReference type="NCBI Taxonomy" id="124"/>
    <lineage>
        <taxon>Bacteria</taxon>
        <taxon>Pseudomonadati</taxon>
        <taxon>Planctomycetota</taxon>
        <taxon>Planctomycetia</taxon>
        <taxon>Pirellulales</taxon>
        <taxon>Pirellulaceae</taxon>
        <taxon>Blastopirellula</taxon>
    </lineage>
</organism>
<evidence type="ECO:0000259" key="1">
    <source>
        <dbReference type="Pfam" id="PF01968"/>
    </source>
</evidence>
<dbReference type="Pfam" id="PF01968">
    <property type="entry name" value="Hydantoinase_A"/>
    <property type="match status" value="1"/>
</dbReference>
<dbReference type="InterPro" id="IPR002756">
    <property type="entry name" value="MfnF"/>
</dbReference>
<dbReference type="Proteomes" id="UP000240009">
    <property type="component" value="Unassembled WGS sequence"/>
</dbReference>
<dbReference type="InterPro" id="IPR043129">
    <property type="entry name" value="ATPase_NBD"/>
</dbReference>
<gene>
    <name evidence="2" type="ORF">C5Y96_20725</name>
</gene>
<dbReference type="Gene3D" id="3.30.420.190">
    <property type="entry name" value="conserved archaeal protein q6m145"/>
    <property type="match status" value="1"/>
</dbReference>
<name>A0A2S8F130_9BACT</name>
<dbReference type="OrthoDB" id="1792672at2"/>
<reference evidence="2 3" key="1">
    <citation type="submission" date="2018-02" db="EMBL/GenBank/DDBJ databases">
        <title>Comparative genomes isolates from brazilian mangrove.</title>
        <authorList>
            <person name="Araujo J.E."/>
            <person name="Taketani R.G."/>
            <person name="Silva M.C.P."/>
            <person name="Loureco M.V."/>
            <person name="Andreote F.D."/>
        </authorList>
    </citation>
    <scope>NUCLEOTIDE SEQUENCE [LARGE SCALE GENOMIC DNA]</scope>
    <source>
        <strain evidence="2 3">HEX-2 MGV</strain>
    </source>
</reference>
<dbReference type="NCBIfam" id="TIGR03123">
    <property type="entry name" value="one_C_unchar_1"/>
    <property type="match status" value="1"/>
</dbReference>
<dbReference type="SUPFAM" id="SSF53067">
    <property type="entry name" value="Actin-like ATPase domain"/>
    <property type="match status" value="1"/>
</dbReference>
<accession>A0A2S8F130</accession>
<dbReference type="EMBL" id="PUIA01000069">
    <property type="protein sequence ID" value="PQO25882.1"/>
    <property type="molecule type" value="Genomic_DNA"/>
</dbReference>
<sequence length="336" mass="36330">MTVLGVDVGGANIKIATGDGFAHSFPFAIWKKKHELVVNLKHVLGMTPVFDRVAVTMTAELADCFGSKAEGVRFVLGAIREVFTDYPVKVYTVTGKMVSLEDGILDPLSVAAANWHALGRFGGQWFQGKSGLVVDVGSTTTDIIPLIDGQVASKSKSDLCRLLAGELVYLGVERTPICGITDYVNFRGKRVPVANEWFATSIDILLALGLFDEEPENHGTADGRPATREFAKTRLARMICADGDEVTWTEINEMARELNSIMVKKIATGIRQVVEELKMNVELTVISGHGDFLAEAALDSAGVVTHREYLTDLIGANAARCAPAYALAILAEEAWD</sequence>
<dbReference type="GO" id="GO:0016787">
    <property type="term" value="F:hydrolase activity"/>
    <property type="evidence" value="ECO:0007669"/>
    <property type="project" value="InterPro"/>
</dbReference>
<protein>
    <recommendedName>
        <fullName evidence="1">Hydantoinase A/oxoprolinase domain-containing protein</fullName>
    </recommendedName>
</protein>
<evidence type="ECO:0000313" key="2">
    <source>
        <dbReference type="EMBL" id="PQO25882.1"/>
    </source>
</evidence>
<proteinExistence type="predicted"/>
<evidence type="ECO:0000313" key="3">
    <source>
        <dbReference type="Proteomes" id="UP000240009"/>
    </source>
</evidence>
<comment type="caution">
    <text evidence="2">The sequence shown here is derived from an EMBL/GenBank/DDBJ whole genome shotgun (WGS) entry which is preliminary data.</text>
</comment>
<dbReference type="Gene3D" id="3.30.420.40">
    <property type="match status" value="1"/>
</dbReference>